<organism evidence="1 2">
    <name type="scientific">Aquibium oceanicum</name>
    <dbReference type="NCBI Taxonomy" id="1670800"/>
    <lineage>
        <taxon>Bacteria</taxon>
        <taxon>Pseudomonadati</taxon>
        <taxon>Pseudomonadota</taxon>
        <taxon>Alphaproteobacteria</taxon>
        <taxon>Hyphomicrobiales</taxon>
        <taxon>Phyllobacteriaceae</taxon>
        <taxon>Aquibium</taxon>
    </lineage>
</organism>
<dbReference type="Pfam" id="PF02962">
    <property type="entry name" value="CHMI"/>
    <property type="match status" value="1"/>
</dbReference>
<dbReference type="RefSeq" id="WP_072601678.1">
    <property type="nucleotide sequence ID" value="NZ_CP018171.1"/>
</dbReference>
<dbReference type="SUPFAM" id="SSF55331">
    <property type="entry name" value="Tautomerase/MIF"/>
    <property type="match status" value="1"/>
</dbReference>
<name>A0A1L3SLP1_9HYPH</name>
<dbReference type="Gene3D" id="3.30.429.10">
    <property type="entry name" value="Macrophage Migration Inhibitory Factor"/>
    <property type="match status" value="1"/>
</dbReference>
<dbReference type="OrthoDB" id="9814215at2"/>
<dbReference type="KEGG" id="meso:BSQ44_01870"/>
<dbReference type="STRING" id="1670800.BSQ44_01870"/>
<dbReference type="GO" id="GO:0008704">
    <property type="term" value="F:5-carboxymethyl-2-hydroxymuconate delta-isomerase activity"/>
    <property type="evidence" value="ECO:0007669"/>
    <property type="project" value="InterPro"/>
</dbReference>
<keyword evidence="2" id="KW-1185">Reference proteome</keyword>
<dbReference type="PANTHER" id="PTHR37950:SF1">
    <property type="entry name" value="4-HYDROXYPHENYLACETATE CATABOLISM PROTEIN"/>
    <property type="match status" value="1"/>
</dbReference>
<proteinExistence type="predicted"/>
<gene>
    <name evidence="1" type="ORF">BSQ44_01870</name>
</gene>
<reference evidence="2" key="1">
    <citation type="submission" date="2016-11" db="EMBL/GenBank/DDBJ databases">
        <title>Mesorhizobium oceanicum sp. nov., isolated from deep seawater in South China Sea.</title>
        <authorList>
            <person name="Fu G.-Y."/>
        </authorList>
    </citation>
    <scope>NUCLEOTIDE SEQUENCE [LARGE SCALE GENOMIC DNA]</scope>
    <source>
        <strain evidence="2">B7</strain>
    </source>
</reference>
<dbReference type="PANTHER" id="PTHR37950">
    <property type="entry name" value="4-HYDROXYPHENYLACETATE CATABOLISM PROTEIN"/>
    <property type="match status" value="1"/>
</dbReference>
<evidence type="ECO:0000313" key="2">
    <source>
        <dbReference type="Proteomes" id="UP000182840"/>
    </source>
</evidence>
<dbReference type="AlphaFoldDB" id="A0A1L3SLP1"/>
<dbReference type="CDD" id="cd00580">
    <property type="entry name" value="CHMI"/>
    <property type="match status" value="1"/>
</dbReference>
<accession>A0A1L3SLP1</accession>
<evidence type="ECO:0000313" key="1">
    <source>
        <dbReference type="EMBL" id="APH70265.1"/>
    </source>
</evidence>
<dbReference type="Proteomes" id="UP000182840">
    <property type="component" value="Chromosome"/>
</dbReference>
<protein>
    <submittedName>
        <fullName evidence="1">5-carboxymethyl-2-hydroxymuconate isomerase</fullName>
    </submittedName>
</protein>
<dbReference type="InterPro" id="IPR014347">
    <property type="entry name" value="Tautomerase/MIF_sf"/>
</dbReference>
<keyword evidence="1" id="KW-0413">Isomerase</keyword>
<sequence length="129" mass="14482">MPHFTMEYSANLDGKVDVGGLCQVIHGKMLETGLFEEGAIRVRAIRCEAYAIADKLPQNAFIDMSLRIGVGRSEAEKKGAGDGIFEAATTYLNDLLAEPYFALSLEIREIDRDLSWKRNSMHSRLRKYP</sequence>
<dbReference type="EMBL" id="CP018171">
    <property type="protein sequence ID" value="APH70265.1"/>
    <property type="molecule type" value="Genomic_DNA"/>
</dbReference>
<dbReference type="InterPro" id="IPR004220">
    <property type="entry name" value="5-COMe_2-OHmuconate_Isoase"/>
</dbReference>